<organism evidence="1 2">
    <name type="scientific">Infirmifilum lucidum</name>
    <dbReference type="NCBI Taxonomy" id="2776706"/>
    <lineage>
        <taxon>Archaea</taxon>
        <taxon>Thermoproteota</taxon>
        <taxon>Thermoprotei</taxon>
        <taxon>Thermofilales</taxon>
        <taxon>Thermofilaceae</taxon>
        <taxon>Infirmifilum</taxon>
    </lineage>
</organism>
<dbReference type="FunCoup" id="A0A7L9FIZ5">
    <property type="interactions" value="116"/>
</dbReference>
<dbReference type="KEGG" id="thel:IG193_02730"/>
<name>A0A7L9FIZ5_9CREN</name>
<dbReference type="InParanoid" id="A0A7L9FIZ5"/>
<dbReference type="GO" id="GO:0016874">
    <property type="term" value="F:ligase activity"/>
    <property type="evidence" value="ECO:0007669"/>
    <property type="project" value="UniProtKB-KW"/>
</dbReference>
<evidence type="ECO:0000313" key="1">
    <source>
        <dbReference type="EMBL" id="QOJ79750.1"/>
    </source>
</evidence>
<dbReference type="EMBL" id="CP062310">
    <property type="protein sequence ID" value="QOJ79750.1"/>
    <property type="molecule type" value="Genomic_DNA"/>
</dbReference>
<dbReference type="AlphaFoldDB" id="A0A7L9FIZ5"/>
<proteinExistence type="predicted"/>
<dbReference type="InterPro" id="IPR002698">
    <property type="entry name" value="FTHF_cligase"/>
</dbReference>
<accession>A0A7L9FIZ5</accession>
<sequence length="238" mass="26749">MRRVKEEIRKSIWSRLLAERVALPPFPIEGRIPNFRGAEAAARRLVESNIFQDARVVFCNPDTPQRYVREAVLRSGKLLIMASPRLRKGFILVNPRNIPRAAIPRASTIRGAFEYGRFITLDVPPIDLKVAGSVAVDTYGGRVGKGGGFSDLEFGILRTLGAIDDSAPIVTTVHDLQVVDGVPMLKHDVPVDYVVTPTRSIKTQRKYLRPEGIYWDLLGEDYITSIPILRDLRRFSKK</sequence>
<reference evidence="1 2" key="1">
    <citation type="submission" date="2020-10" db="EMBL/GenBank/DDBJ databases">
        <title>Thermofilum lucidum 3507LT sp. nov. a novel member of Thermofilaceae family isolated from Chile hot spring, and proposal of description order Thermofilales.</title>
        <authorList>
            <person name="Zayulina K.S."/>
            <person name="Elcheninov A.G."/>
            <person name="Toshchakov S.V."/>
            <person name="Kublanov I.V."/>
        </authorList>
    </citation>
    <scope>NUCLEOTIDE SEQUENCE [LARGE SCALE GENOMIC DNA]</scope>
    <source>
        <strain evidence="1 2">3507LT</strain>
    </source>
</reference>
<dbReference type="Proteomes" id="UP000594121">
    <property type="component" value="Chromosome"/>
</dbReference>
<dbReference type="SUPFAM" id="SSF100950">
    <property type="entry name" value="NagB/RpiA/CoA transferase-like"/>
    <property type="match status" value="1"/>
</dbReference>
<evidence type="ECO:0000313" key="2">
    <source>
        <dbReference type="Proteomes" id="UP000594121"/>
    </source>
</evidence>
<dbReference type="PANTHER" id="PTHR13017">
    <property type="entry name" value="5-FORMYLTETRAHYDROFOLATE CYCLO-LIGASE-RELATED"/>
    <property type="match status" value="1"/>
</dbReference>
<dbReference type="InterPro" id="IPR024185">
    <property type="entry name" value="FTHF_cligase-like_sf"/>
</dbReference>
<dbReference type="PANTHER" id="PTHR13017:SF0">
    <property type="entry name" value="METHENYLTETRAHYDROFOLATE SYNTHASE DOMAIN-CONTAINING PROTEIN"/>
    <property type="match status" value="1"/>
</dbReference>
<dbReference type="GO" id="GO:0005737">
    <property type="term" value="C:cytoplasm"/>
    <property type="evidence" value="ECO:0007669"/>
    <property type="project" value="TreeGrafter"/>
</dbReference>
<dbReference type="Gene3D" id="3.40.50.10420">
    <property type="entry name" value="NagB/RpiA/CoA transferase-like"/>
    <property type="match status" value="1"/>
</dbReference>
<dbReference type="InterPro" id="IPR037171">
    <property type="entry name" value="NagB/RpiA_transferase-like"/>
</dbReference>
<keyword evidence="1" id="KW-0436">Ligase</keyword>
<dbReference type="Pfam" id="PF01812">
    <property type="entry name" value="5-FTHF_cyc-lig"/>
    <property type="match status" value="1"/>
</dbReference>
<protein>
    <submittedName>
        <fullName evidence="1">5-formyltetrahydrofolate cyclo-ligase</fullName>
    </submittedName>
</protein>
<gene>
    <name evidence="1" type="ORF">IG193_02730</name>
</gene>
<keyword evidence="2" id="KW-1185">Reference proteome</keyword>